<dbReference type="RefSeq" id="WP_343803264.1">
    <property type="nucleotide sequence ID" value="NZ_BAAADJ010000063.1"/>
</dbReference>
<reference evidence="3" key="1">
    <citation type="journal article" date="2019" name="Int. J. Syst. Evol. Microbiol.">
        <title>The Global Catalogue of Microorganisms (GCM) 10K type strain sequencing project: providing services to taxonomists for standard genome sequencing and annotation.</title>
        <authorList>
            <consortium name="The Broad Institute Genomics Platform"/>
            <consortium name="The Broad Institute Genome Sequencing Center for Infectious Disease"/>
            <person name="Wu L."/>
            <person name="Ma J."/>
        </authorList>
    </citation>
    <scope>NUCLEOTIDE SEQUENCE [LARGE SCALE GENOMIC DNA]</scope>
    <source>
        <strain evidence="3">JCM 9731</strain>
    </source>
</reference>
<feature type="transmembrane region" description="Helical" evidence="1">
    <location>
        <begin position="61"/>
        <end position="78"/>
    </location>
</feature>
<dbReference type="Proteomes" id="UP001500782">
    <property type="component" value="Unassembled WGS sequence"/>
</dbReference>
<gene>
    <name evidence="2" type="ORF">GCM10008967_39910</name>
</gene>
<accession>A0ABP3GHY3</accession>
<feature type="transmembrane region" description="Helical" evidence="1">
    <location>
        <begin position="36"/>
        <end position="56"/>
    </location>
</feature>
<evidence type="ECO:0000256" key="1">
    <source>
        <dbReference type="SAM" id="Phobius"/>
    </source>
</evidence>
<keyword evidence="3" id="KW-1185">Reference proteome</keyword>
<feature type="transmembrane region" description="Helical" evidence="1">
    <location>
        <begin position="129"/>
        <end position="149"/>
    </location>
</feature>
<keyword evidence="1" id="KW-0812">Transmembrane</keyword>
<proteinExistence type="predicted"/>
<keyword evidence="1" id="KW-1133">Transmembrane helix</keyword>
<dbReference type="NCBIfam" id="NF041644">
    <property type="entry name" value="CBO0543_fam"/>
    <property type="match status" value="1"/>
</dbReference>
<name>A0ABP3GHY3_9BACI</name>
<feature type="transmembrane region" description="Helical" evidence="1">
    <location>
        <begin position="161"/>
        <end position="183"/>
    </location>
</feature>
<sequence>MGKQQTEMYDKIQSVQDQLTQLQIDYWFQYSHLGTWQFWVLLLFFFVGPLVTLYFVIDRRIMFFLGFYGFNIHVWFGYIDTIGRKYNFWGYPYELIPFIPGSIALDATLVPISFMLVYQWTLKNNKNYYLYTAILAAFFSFIIKPILTLHHLFELHRGVNFFHLFLLYCIIFLISKIITNIFIKLHATELTEERGQKEL</sequence>
<organism evidence="2 3">
    <name type="scientific">Bacillus carboniphilus</name>
    <dbReference type="NCBI Taxonomy" id="86663"/>
    <lineage>
        <taxon>Bacteria</taxon>
        <taxon>Bacillati</taxon>
        <taxon>Bacillota</taxon>
        <taxon>Bacilli</taxon>
        <taxon>Bacillales</taxon>
        <taxon>Bacillaceae</taxon>
        <taxon>Bacillus</taxon>
    </lineage>
</organism>
<keyword evidence="1" id="KW-0472">Membrane</keyword>
<dbReference type="EMBL" id="BAAADJ010000063">
    <property type="protein sequence ID" value="GAA0345497.1"/>
    <property type="molecule type" value="Genomic_DNA"/>
</dbReference>
<evidence type="ECO:0000313" key="3">
    <source>
        <dbReference type="Proteomes" id="UP001500782"/>
    </source>
</evidence>
<dbReference type="InterPro" id="IPR048147">
    <property type="entry name" value="CBO0543-like"/>
</dbReference>
<feature type="transmembrane region" description="Helical" evidence="1">
    <location>
        <begin position="98"/>
        <end position="117"/>
    </location>
</feature>
<evidence type="ECO:0000313" key="2">
    <source>
        <dbReference type="EMBL" id="GAA0345497.1"/>
    </source>
</evidence>
<comment type="caution">
    <text evidence="2">The sequence shown here is derived from an EMBL/GenBank/DDBJ whole genome shotgun (WGS) entry which is preliminary data.</text>
</comment>
<protein>
    <recommendedName>
        <fullName evidence="4">Permease</fullName>
    </recommendedName>
</protein>
<evidence type="ECO:0008006" key="4">
    <source>
        <dbReference type="Google" id="ProtNLM"/>
    </source>
</evidence>